<reference evidence="8 9" key="1">
    <citation type="submission" date="2021-05" db="EMBL/GenBank/DDBJ databases">
        <title>Fusibacter ferrireducens sp. nov., an anaerobic, sulfur- and Fe-reducing bacterium isolated from the mangrove sediment.</title>
        <authorList>
            <person name="Qiu D."/>
        </authorList>
    </citation>
    <scope>NUCLEOTIDE SEQUENCE [LARGE SCALE GENOMIC DNA]</scope>
    <source>
        <strain evidence="8 9">DSM 12116</strain>
    </source>
</reference>
<feature type="coiled-coil region" evidence="6">
    <location>
        <begin position="94"/>
        <end position="121"/>
    </location>
</feature>
<comment type="caution">
    <text evidence="8">The sequence shown here is derived from an EMBL/GenBank/DDBJ whole genome shotgun (WGS) entry which is preliminary data.</text>
</comment>
<dbReference type="PANTHER" id="PTHR24421:SF55">
    <property type="entry name" value="SENSOR HISTIDINE KINASE YDFH"/>
    <property type="match status" value="1"/>
</dbReference>
<dbReference type="PANTHER" id="PTHR24421">
    <property type="entry name" value="NITRATE/NITRITE SENSOR PROTEIN NARX-RELATED"/>
    <property type="match status" value="1"/>
</dbReference>
<dbReference type="InterPro" id="IPR003594">
    <property type="entry name" value="HATPase_dom"/>
</dbReference>
<keyword evidence="5" id="KW-0902">Two-component regulatory system</keyword>
<dbReference type="InterPro" id="IPR005467">
    <property type="entry name" value="His_kinase_dom"/>
</dbReference>
<protein>
    <recommendedName>
        <fullName evidence="2">histidine kinase</fullName>
        <ecNumber evidence="2">2.7.13.3</ecNumber>
    </recommendedName>
</protein>
<dbReference type="EC" id="2.7.13.3" evidence="2"/>
<accession>A0ABS5PRZ5</accession>
<evidence type="ECO:0000256" key="1">
    <source>
        <dbReference type="ARBA" id="ARBA00000085"/>
    </source>
</evidence>
<name>A0ABS5PRZ5_9FIRM</name>
<dbReference type="Gene3D" id="1.20.5.1930">
    <property type="match status" value="1"/>
</dbReference>
<keyword evidence="9" id="KW-1185">Reference proteome</keyword>
<dbReference type="InterPro" id="IPR011712">
    <property type="entry name" value="Sig_transdc_His_kin_sub3_dim/P"/>
</dbReference>
<dbReference type="SUPFAM" id="SSF55874">
    <property type="entry name" value="ATPase domain of HSP90 chaperone/DNA topoisomerase II/histidine kinase"/>
    <property type="match status" value="1"/>
</dbReference>
<keyword evidence="4 8" id="KW-0418">Kinase</keyword>
<sequence length="375" mass="43394">MDEIIHKTVNSIEDGKKEIFEISEKSRREFSNYTQELHNIKTKLALTINEVDKLEIRSKMARNMIATISSHFDEFTEKDIKEAYELAQKVQVELSLKRKEEKALNERRNELERLLSNTQDVIHKSEALETKVSVALEYLTSSINEQIGDQILRKDVNYRIIEAQENEKKRISRDMHDGPAQYLANIIYKSEYLSKIIETSPSKARKEIAEIQEDIRTTLKDIRRIIYDLMPMSLDDLGLIPTVKRLITDIGDNNDIEIVTFMESKEEILDNMVNLMIFRIVQESFTNILKHANAKHVKFSLIINHEMIALEIEDDGIGFDLQSALDSRKGFGLYNLRERVELLNGNFNIITRDRMGTKIIIQIPNNKSGGKHGEG</sequence>
<feature type="domain" description="Histidine kinase" evidence="7">
    <location>
        <begin position="174"/>
        <end position="367"/>
    </location>
</feature>
<keyword evidence="3" id="KW-0808">Transferase</keyword>
<dbReference type="InterPro" id="IPR008595">
    <property type="entry name" value="DegS"/>
</dbReference>
<evidence type="ECO:0000313" key="9">
    <source>
        <dbReference type="Proteomes" id="UP000746471"/>
    </source>
</evidence>
<organism evidence="8 9">
    <name type="scientific">Fusibacter paucivorans</name>
    <dbReference type="NCBI Taxonomy" id="76009"/>
    <lineage>
        <taxon>Bacteria</taxon>
        <taxon>Bacillati</taxon>
        <taxon>Bacillota</taxon>
        <taxon>Clostridia</taxon>
        <taxon>Eubacteriales</taxon>
        <taxon>Eubacteriales Family XII. Incertae Sedis</taxon>
        <taxon>Fusibacter</taxon>
    </lineage>
</organism>
<dbReference type="RefSeq" id="WP_213237202.1">
    <property type="nucleotide sequence ID" value="NZ_JAHBCL010000019.1"/>
</dbReference>
<evidence type="ECO:0000259" key="7">
    <source>
        <dbReference type="PROSITE" id="PS50109"/>
    </source>
</evidence>
<dbReference type="InterPro" id="IPR036890">
    <property type="entry name" value="HATPase_C_sf"/>
</dbReference>
<comment type="catalytic activity">
    <reaction evidence="1">
        <text>ATP + protein L-histidine = ADP + protein N-phospho-L-histidine.</text>
        <dbReference type="EC" id="2.7.13.3"/>
    </reaction>
</comment>
<evidence type="ECO:0000256" key="2">
    <source>
        <dbReference type="ARBA" id="ARBA00012438"/>
    </source>
</evidence>
<evidence type="ECO:0000313" key="8">
    <source>
        <dbReference type="EMBL" id="MBS7527341.1"/>
    </source>
</evidence>
<proteinExistence type="predicted"/>
<dbReference type="Gene3D" id="3.30.565.10">
    <property type="entry name" value="Histidine kinase-like ATPase, C-terminal domain"/>
    <property type="match status" value="1"/>
</dbReference>
<keyword evidence="6" id="KW-0175">Coiled coil</keyword>
<gene>
    <name evidence="8" type="ORF">KHM83_11675</name>
</gene>
<evidence type="ECO:0000256" key="5">
    <source>
        <dbReference type="ARBA" id="ARBA00023012"/>
    </source>
</evidence>
<dbReference type="PROSITE" id="PS50109">
    <property type="entry name" value="HIS_KIN"/>
    <property type="match status" value="1"/>
</dbReference>
<evidence type="ECO:0000256" key="3">
    <source>
        <dbReference type="ARBA" id="ARBA00022679"/>
    </source>
</evidence>
<dbReference type="InterPro" id="IPR050482">
    <property type="entry name" value="Sensor_HK_TwoCompSys"/>
</dbReference>
<dbReference type="SMART" id="SM00387">
    <property type="entry name" value="HATPase_c"/>
    <property type="match status" value="1"/>
</dbReference>
<dbReference type="Pfam" id="PF07730">
    <property type="entry name" value="HisKA_3"/>
    <property type="match status" value="1"/>
</dbReference>
<dbReference type="Proteomes" id="UP000746471">
    <property type="component" value="Unassembled WGS sequence"/>
</dbReference>
<dbReference type="EMBL" id="JAHBCL010000019">
    <property type="protein sequence ID" value="MBS7527341.1"/>
    <property type="molecule type" value="Genomic_DNA"/>
</dbReference>
<dbReference type="Pfam" id="PF02518">
    <property type="entry name" value="HATPase_c"/>
    <property type="match status" value="1"/>
</dbReference>
<dbReference type="GO" id="GO:0016301">
    <property type="term" value="F:kinase activity"/>
    <property type="evidence" value="ECO:0007669"/>
    <property type="project" value="UniProtKB-KW"/>
</dbReference>
<dbReference type="Pfam" id="PF05384">
    <property type="entry name" value="DegS"/>
    <property type="match status" value="1"/>
</dbReference>
<evidence type="ECO:0000256" key="4">
    <source>
        <dbReference type="ARBA" id="ARBA00022777"/>
    </source>
</evidence>
<evidence type="ECO:0000256" key="6">
    <source>
        <dbReference type="SAM" id="Coils"/>
    </source>
</evidence>
<dbReference type="CDD" id="cd16917">
    <property type="entry name" value="HATPase_UhpB-NarQ-NarX-like"/>
    <property type="match status" value="1"/>
</dbReference>